<dbReference type="EMBL" id="JBIPKE010000015">
    <property type="protein sequence ID" value="MFH6983409.1"/>
    <property type="molecule type" value="Genomic_DNA"/>
</dbReference>
<comment type="caution">
    <text evidence="1">The sequence shown here is derived from an EMBL/GenBank/DDBJ whole genome shotgun (WGS) entry which is preliminary data.</text>
</comment>
<gene>
    <name evidence="1" type="ORF">ACHKAR_08175</name>
</gene>
<evidence type="ECO:0000313" key="1">
    <source>
        <dbReference type="EMBL" id="MFH6983409.1"/>
    </source>
</evidence>
<keyword evidence="2" id="KW-1185">Reference proteome</keyword>
<organism evidence="1 2">
    <name type="scientific">Marinoscillum luteum</name>
    <dbReference type="NCBI Taxonomy" id="861051"/>
    <lineage>
        <taxon>Bacteria</taxon>
        <taxon>Pseudomonadati</taxon>
        <taxon>Bacteroidota</taxon>
        <taxon>Cytophagia</taxon>
        <taxon>Cytophagales</taxon>
        <taxon>Reichenbachiellaceae</taxon>
        <taxon>Marinoscillum</taxon>
    </lineage>
</organism>
<accession>A0ABW7N9I4</accession>
<dbReference type="Proteomes" id="UP001610063">
    <property type="component" value="Unassembled WGS sequence"/>
</dbReference>
<sequence>MMRNSLILIFLLLLFSCEEEPSAISIAPGYDFFPVEMGQYRTYWVEEINFGAFGGDTSRYFLNEVISDSLISGDGTVKYLVERFKSTDSIDWKLDSVWTLQRFKEIMIVTENNIPYAKLAFPVIVGKRWDGNAFNSQPEKMYYYQALSETAHLQSTGASEFIEVIIEDIEENIVNQDERRETYAKGIGLVEKDYVTFQFCSANCGELGEIQSGRILKQNLVGYGPN</sequence>
<name>A0ABW7N9I4_9BACT</name>
<evidence type="ECO:0000313" key="2">
    <source>
        <dbReference type="Proteomes" id="UP001610063"/>
    </source>
</evidence>
<dbReference type="PROSITE" id="PS51257">
    <property type="entry name" value="PROKAR_LIPOPROTEIN"/>
    <property type="match status" value="1"/>
</dbReference>
<protein>
    <submittedName>
        <fullName evidence="1">Uncharacterized protein</fullName>
    </submittedName>
</protein>
<reference evidence="1 2" key="1">
    <citation type="journal article" date="2013" name="Int. J. Syst. Evol. Microbiol.">
        <title>Marinoscillum luteum sp. nov., isolated from marine sediment.</title>
        <authorList>
            <person name="Cha I.T."/>
            <person name="Park S.J."/>
            <person name="Kim S.J."/>
            <person name="Kim J.G."/>
            <person name="Jung M.Y."/>
            <person name="Shin K.S."/>
            <person name="Kwon K.K."/>
            <person name="Yang S.H."/>
            <person name="Seo Y.S."/>
            <person name="Rhee S.K."/>
        </authorList>
    </citation>
    <scope>NUCLEOTIDE SEQUENCE [LARGE SCALE GENOMIC DNA]</scope>
    <source>
        <strain evidence="1 2">KCTC 23939</strain>
    </source>
</reference>
<proteinExistence type="predicted"/>
<dbReference type="RefSeq" id="WP_395416979.1">
    <property type="nucleotide sequence ID" value="NZ_JBIPKE010000015.1"/>
</dbReference>